<keyword evidence="3" id="KW-1185">Reference proteome</keyword>
<dbReference type="Proteomes" id="UP000313066">
    <property type="component" value="Unassembled WGS sequence"/>
</dbReference>
<dbReference type="InterPro" id="IPR027843">
    <property type="entry name" value="DUF4440"/>
</dbReference>
<dbReference type="Gene3D" id="3.10.450.50">
    <property type="match status" value="1"/>
</dbReference>
<dbReference type="InterPro" id="IPR032710">
    <property type="entry name" value="NTF2-like_dom_sf"/>
</dbReference>
<dbReference type="EMBL" id="VDMA02000006">
    <property type="protein sequence ID" value="KAB8184912.1"/>
    <property type="molecule type" value="Genomic_DNA"/>
</dbReference>
<evidence type="ECO:0000259" key="1">
    <source>
        <dbReference type="Pfam" id="PF14534"/>
    </source>
</evidence>
<protein>
    <submittedName>
        <fullName evidence="2">DUF4440 domain-containing protein</fullName>
    </submittedName>
</protein>
<evidence type="ECO:0000313" key="2">
    <source>
        <dbReference type="EMBL" id="KAB8184912.1"/>
    </source>
</evidence>
<comment type="caution">
    <text evidence="2">The sequence shown here is derived from an EMBL/GenBank/DDBJ whole genome shotgun (WGS) entry which is preliminary data.</text>
</comment>
<dbReference type="Pfam" id="PF14534">
    <property type="entry name" value="DUF4440"/>
    <property type="match status" value="1"/>
</dbReference>
<name>A0A5N6BWQ9_9ACTN</name>
<dbReference type="SUPFAM" id="SSF54427">
    <property type="entry name" value="NTF2-like"/>
    <property type="match status" value="1"/>
</dbReference>
<reference evidence="2 3" key="1">
    <citation type="submission" date="2019-10" db="EMBL/GenBank/DDBJ databases">
        <title>Nonomuraea sp. nov., isolated from Phyllanthus amarus.</title>
        <authorList>
            <person name="Klykleung N."/>
            <person name="Tanasupawat S."/>
        </authorList>
    </citation>
    <scope>NUCLEOTIDE SEQUENCE [LARGE SCALE GENOMIC DNA]</scope>
    <source>
        <strain evidence="2 3">CR1-09</strain>
    </source>
</reference>
<sequence length="144" mass="16005">MLAGDRESSPCVIVHDDEKRPDMERTHDELIALEREGWAALSSTPEAAAAFYERVLDRTVVMLLPGGMVLDDRAAIVKSMAGQPWTSYELHDSRVVRLTDDTGLVTYGVVAKRDGGPAYSALMSSLYVLRQDGWKLAFHQQTPR</sequence>
<proteinExistence type="predicted"/>
<organism evidence="2 3">
    <name type="scientific">Microbispora catharanthi</name>
    <dbReference type="NCBI Taxonomy" id="1712871"/>
    <lineage>
        <taxon>Bacteria</taxon>
        <taxon>Bacillati</taxon>
        <taxon>Actinomycetota</taxon>
        <taxon>Actinomycetes</taxon>
        <taxon>Streptosporangiales</taxon>
        <taxon>Streptosporangiaceae</taxon>
        <taxon>Microbispora</taxon>
    </lineage>
</organism>
<dbReference type="AlphaFoldDB" id="A0A5N6BWQ9"/>
<gene>
    <name evidence="2" type="ORF">FH610_013445</name>
</gene>
<accession>A0A5N6BWQ9</accession>
<evidence type="ECO:0000313" key="3">
    <source>
        <dbReference type="Proteomes" id="UP000313066"/>
    </source>
</evidence>
<feature type="domain" description="DUF4440" evidence="1">
    <location>
        <begin position="31"/>
        <end position="136"/>
    </location>
</feature>